<dbReference type="PANTHER" id="PTHR35391:SF5">
    <property type="entry name" value="DUF6590 DOMAIN-CONTAINING PROTEIN"/>
    <property type="match status" value="1"/>
</dbReference>
<keyword evidence="4" id="KW-1185">Reference proteome</keyword>
<dbReference type="InParanoid" id="A0A136J6V4"/>
<name>A0A136J6V4_9PEZI</name>
<evidence type="ECO:0000313" key="3">
    <source>
        <dbReference type="EMBL" id="KXJ92893.1"/>
    </source>
</evidence>
<dbReference type="EMBL" id="KQ964248">
    <property type="protein sequence ID" value="KXJ92893.1"/>
    <property type="molecule type" value="Genomic_DNA"/>
</dbReference>
<dbReference type="Pfam" id="PF20233">
    <property type="entry name" value="DUF6590"/>
    <property type="match status" value="1"/>
</dbReference>
<organism evidence="3 4">
    <name type="scientific">Microdochium bolleyi</name>
    <dbReference type="NCBI Taxonomy" id="196109"/>
    <lineage>
        <taxon>Eukaryota</taxon>
        <taxon>Fungi</taxon>
        <taxon>Dikarya</taxon>
        <taxon>Ascomycota</taxon>
        <taxon>Pezizomycotina</taxon>
        <taxon>Sordariomycetes</taxon>
        <taxon>Xylariomycetidae</taxon>
        <taxon>Xylariales</taxon>
        <taxon>Microdochiaceae</taxon>
        <taxon>Microdochium</taxon>
    </lineage>
</organism>
<dbReference type="InterPro" id="IPR046497">
    <property type="entry name" value="DUF6590"/>
</dbReference>
<dbReference type="OrthoDB" id="3559580at2759"/>
<dbReference type="PANTHER" id="PTHR35391">
    <property type="entry name" value="C2H2-TYPE DOMAIN-CONTAINING PROTEIN-RELATED"/>
    <property type="match status" value="1"/>
</dbReference>
<evidence type="ECO:0000259" key="2">
    <source>
        <dbReference type="Pfam" id="PF20233"/>
    </source>
</evidence>
<feature type="region of interest" description="Disordered" evidence="1">
    <location>
        <begin position="1"/>
        <end position="77"/>
    </location>
</feature>
<sequence length="258" mass="29322">MYSAYPITEDFGEVDGEDEVKSQNLRAAMERERTGYDPDNAPGLTQSQDDALPGHQQKKHHSKTVTRQQPKSTRWENPFEPFTLQRSKHFCVGRVFKAMWIQTRGSSSSLSPMSEDDLRSESIRRFVVVTTQRGYSNCVAILTYQGFGCLKRGTRPENHCMAYDERYEPPQLLAGEPELGFAPIPITIGPELAQIETVDPTSRINLAKIYTVEHNIPVQFIGYIPPEGLDYLVESVSTLWARDFTPHHRKGYGEGKRQ</sequence>
<feature type="domain" description="DUF6590" evidence="2">
    <location>
        <begin position="88"/>
        <end position="233"/>
    </location>
</feature>
<reference evidence="4" key="1">
    <citation type="submission" date="2016-02" db="EMBL/GenBank/DDBJ databases">
        <title>Draft genome sequence of Microdochium bolleyi, a fungal endophyte of beachgrass.</title>
        <authorList>
            <consortium name="DOE Joint Genome Institute"/>
            <person name="David A.S."/>
            <person name="May G."/>
            <person name="Haridas S."/>
            <person name="Lim J."/>
            <person name="Wang M."/>
            <person name="Labutti K."/>
            <person name="Lipzen A."/>
            <person name="Barry K."/>
            <person name="Grigoriev I.V."/>
        </authorList>
    </citation>
    <scope>NUCLEOTIDE SEQUENCE [LARGE SCALE GENOMIC DNA]</scope>
    <source>
        <strain evidence="4">J235TASD1</strain>
    </source>
</reference>
<accession>A0A136J6V4</accession>
<protein>
    <recommendedName>
        <fullName evidence="2">DUF6590 domain-containing protein</fullName>
    </recommendedName>
</protein>
<proteinExistence type="predicted"/>
<evidence type="ECO:0000256" key="1">
    <source>
        <dbReference type="SAM" id="MobiDB-lite"/>
    </source>
</evidence>
<dbReference type="AlphaFoldDB" id="A0A136J6V4"/>
<gene>
    <name evidence="3" type="ORF">Micbo1qcDRAFT_160756</name>
</gene>
<evidence type="ECO:0000313" key="4">
    <source>
        <dbReference type="Proteomes" id="UP000070501"/>
    </source>
</evidence>
<dbReference type="Proteomes" id="UP000070501">
    <property type="component" value="Unassembled WGS sequence"/>
</dbReference>